<keyword evidence="2" id="KW-1185">Reference proteome</keyword>
<dbReference type="CDD" id="cd19166">
    <property type="entry name" value="HemeO-bac"/>
    <property type="match status" value="1"/>
</dbReference>
<dbReference type="Proteomes" id="UP000287687">
    <property type="component" value="Unassembled WGS sequence"/>
</dbReference>
<dbReference type="SUPFAM" id="SSF48613">
    <property type="entry name" value="Heme oxygenase-like"/>
    <property type="match status" value="1"/>
</dbReference>
<gene>
    <name evidence="1" type="ORF">EPK99_21810</name>
</gene>
<dbReference type="Gene3D" id="1.20.910.10">
    <property type="entry name" value="Heme oxygenase-like"/>
    <property type="match status" value="1"/>
</dbReference>
<comment type="caution">
    <text evidence="1">The sequence shown here is derived from an EMBL/GenBank/DDBJ whole genome shotgun (WGS) entry which is preliminary data.</text>
</comment>
<accession>A0A3S3SUH7</accession>
<dbReference type="InterPro" id="IPR016084">
    <property type="entry name" value="Haem_Oase-like_multi-hlx"/>
</dbReference>
<protein>
    <submittedName>
        <fullName evidence="1">Biliverdin-producing heme oxygenase</fullName>
    </submittedName>
</protein>
<sequence length="199" mass="21989">MLVVMDIDTKLQPQTRIQRLKASTDGTHRQLDQRIMGADPFASRERYGLFLRVQHQFHADVAPLYRSTDLNRMLPGLGERCRLEALRQDLADITGNEADSLEGQADALDLPKALGWVYVAEGSNLGAAFLLKEAEKLGLSEEFGARHLAGHPAGRGLHWRNFVASFNALPLSEAEETEAAEGARAAFRRVHGLVDDIFG</sequence>
<organism evidence="1 2">
    <name type="scientific">Neorhizobium lilium</name>
    <dbReference type="NCBI Taxonomy" id="2503024"/>
    <lineage>
        <taxon>Bacteria</taxon>
        <taxon>Pseudomonadati</taxon>
        <taxon>Pseudomonadota</taxon>
        <taxon>Alphaproteobacteria</taxon>
        <taxon>Hyphomicrobiales</taxon>
        <taxon>Rhizobiaceae</taxon>
        <taxon>Rhizobium/Agrobacterium group</taxon>
        <taxon>Neorhizobium</taxon>
    </lineage>
</organism>
<dbReference type="Pfam" id="PF01126">
    <property type="entry name" value="Heme_oxygenase"/>
    <property type="match status" value="1"/>
</dbReference>
<name>A0A3S3SUH7_9HYPH</name>
<reference evidence="1 2" key="1">
    <citation type="submission" date="2019-01" db="EMBL/GenBank/DDBJ databases">
        <title>The draft genome of Rhizobium sp. 24NR.</title>
        <authorList>
            <person name="Liu L."/>
            <person name="Liang L."/>
            <person name="Shi S."/>
            <person name="Xu L."/>
            <person name="Wang X."/>
            <person name="Li L."/>
            <person name="Zhang X."/>
        </authorList>
    </citation>
    <scope>NUCLEOTIDE SEQUENCE [LARGE SCALE GENOMIC DNA]</scope>
    <source>
        <strain evidence="1 2">24NR</strain>
    </source>
</reference>
<evidence type="ECO:0000313" key="2">
    <source>
        <dbReference type="Proteomes" id="UP000287687"/>
    </source>
</evidence>
<dbReference type="OrthoDB" id="9149607at2"/>
<dbReference type="GO" id="GO:0004392">
    <property type="term" value="F:heme oxygenase (decyclizing) activity"/>
    <property type="evidence" value="ECO:0007669"/>
    <property type="project" value="InterPro"/>
</dbReference>
<dbReference type="InterPro" id="IPR016053">
    <property type="entry name" value="Haem_Oase-like"/>
</dbReference>
<evidence type="ECO:0000313" key="1">
    <source>
        <dbReference type="EMBL" id="RWX75105.1"/>
    </source>
</evidence>
<dbReference type="GO" id="GO:0006788">
    <property type="term" value="P:heme oxidation"/>
    <property type="evidence" value="ECO:0007669"/>
    <property type="project" value="InterPro"/>
</dbReference>
<dbReference type="RefSeq" id="WP_128445204.1">
    <property type="nucleotide sequence ID" value="NZ_SBIP01000005.1"/>
</dbReference>
<dbReference type="EMBL" id="SBIP01000005">
    <property type="protein sequence ID" value="RWX75105.1"/>
    <property type="molecule type" value="Genomic_DNA"/>
</dbReference>
<proteinExistence type="predicted"/>
<dbReference type="AlphaFoldDB" id="A0A3S3SUH7"/>